<dbReference type="OrthoDB" id="4697614at2"/>
<evidence type="ECO:0000256" key="4">
    <source>
        <dbReference type="PIRSR" id="PIRSR613078-2"/>
    </source>
</evidence>
<evidence type="ECO:0000256" key="2">
    <source>
        <dbReference type="ARBA" id="ARBA00023235"/>
    </source>
</evidence>
<accession>A0A147ESX5</accession>
<dbReference type="GO" id="GO:0016791">
    <property type="term" value="F:phosphatase activity"/>
    <property type="evidence" value="ECO:0007669"/>
    <property type="project" value="TreeGrafter"/>
</dbReference>
<dbReference type="RefSeq" id="WP_058625235.1">
    <property type="nucleotide sequence ID" value="NZ_LDRT01000163.1"/>
</dbReference>
<feature type="binding site" evidence="4">
    <location>
        <position position="61"/>
    </location>
    <ligand>
        <name>substrate</name>
    </ligand>
</feature>
<evidence type="ECO:0000313" key="6">
    <source>
        <dbReference type="Proteomes" id="UP000075025"/>
    </source>
</evidence>
<dbReference type="InterPro" id="IPR001345">
    <property type="entry name" value="PG/BPGM_mutase_AS"/>
</dbReference>
<dbReference type="SMART" id="SM00855">
    <property type="entry name" value="PGAM"/>
    <property type="match status" value="1"/>
</dbReference>
<dbReference type="InterPro" id="IPR050275">
    <property type="entry name" value="PGM_Phosphatase"/>
</dbReference>
<dbReference type="GO" id="GO:0005737">
    <property type="term" value="C:cytoplasm"/>
    <property type="evidence" value="ECO:0007669"/>
    <property type="project" value="TreeGrafter"/>
</dbReference>
<evidence type="ECO:0000313" key="5">
    <source>
        <dbReference type="EMBL" id="KTR87644.1"/>
    </source>
</evidence>
<name>A0A147ESX5_MICTE</name>
<dbReference type="InterPro" id="IPR013078">
    <property type="entry name" value="His_Pase_superF_clade-1"/>
</dbReference>
<protein>
    <submittedName>
        <fullName evidence="5">Fructose-2,6-bisphosphatase</fullName>
    </submittedName>
</protein>
<keyword evidence="2" id="KW-0413">Isomerase</keyword>
<organism evidence="5 6">
    <name type="scientific">Microbacterium testaceum</name>
    <name type="common">Aureobacterium testaceum</name>
    <name type="synonym">Brevibacterium testaceum</name>
    <dbReference type="NCBI Taxonomy" id="2033"/>
    <lineage>
        <taxon>Bacteria</taxon>
        <taxon>Bacillati</taxon>
        <taxon>Actinomycetota</taxon>
        <taxon>Actinomycetes</taxon>
        <taxon>Micrococcales</taxon>
        <taxon>Microbacteriaceae</taxon>
        <taxon>Microbacterium</taxon>
    </lineage>
</organism>
<feature type="binding site" evidence="4">
    <location>
        <begin position="86"/>
        <end position="89"/>
    </location>
    <ligand>
        <name>substrate</name>
    </ligand>
</feature>
<dbReference type="InterPro" id="IPR029033">
    <property type="entry name" value="His_PPase_superfam"/>
</dbReference>
<dbReference type="AlphaFoldDB" id="A0A147ESX5"/>
<dbReference type="Pfam" id="PF00300">
    <property type="entry name" value="His_Phos_1"/>
    <property type="match status" value="1"/>
</dbReference>
<feature type="active site" description="Proton donor/acceptor" evidence="3">
    <location>
        <position position="86"/>
    </location>
</feature>
<sequence>MTILTLVRHGETDWNSGGRIQGSTDIPLNDTGRAQARELADRLATEYAGREAVVVSSDLSRAAETADIVAAALGTTVSLRMPGLQERSYGDAEGMDAPTFYDTYGPWHAADVPGAETWPVVRERALAALAEAVASAPEGTDVIAVAHGALIREVILFATDGAFPREGERLPNCSATTFRLDGDNWEMLAYAGVAS</sequence>
<evidence type="ECO:0000256" key="1">
    <source>
        <dbReference type="ARBA" id="ARBA00023152"/>
    </source>
</evidence>
<gene>
    <name evidence="5" type="ORF">NS220_17365</name>
</gene>
<evidence type="ECO:0000256" key="3">
    <source>
        <dbReference type="PIRSR" id="PIRSR613078-1"/>
    </source>
</evidence>
<dbReference type="PANTHER" id="PTHR48100">
    <property type="entry name" value="BROAD-SPECIFICITY PHOSPHATASE YOR283W-RELATED"/>
    <property type="match status" value="1"/>
</dbReference>
<dbReference type="EMBL" id="LDRT01000163">
    <property type="protein sequence ID" value="KTR87644.1"/>
    <property type="molecule type" value="Genomic_DNA"/>
</dbReference>
<dbReference type="PATRIC" id="fig|2033.6.peg.1113"/>
<dbReference type="PROSITE" id="PS00175">
    <property type="entry name" value="PG_MUTASE"/>
    <property type="match status" value="1"/>
</dbReference>
<dbReference type="PANTHER" id="PTHR48100:SF1">
    <property type="entry name" value="HISTIDINE PHOSPHATASE FAMILY PROTEIN-RELATED"/>
    <property type="match status" value="1"/>
</dbReference>
<dbReference type="Gene3D" id="3.40.50.1240">
    <property type="entry name" value="Phosphoglycerate mutase-like"/>
    <property type="match status" value="1"/>
</dbReference>
<keyword evidence="1" id="KW-0324">Glycolysis</keyword>
<proteinExistence type="predicted"/>
<feature type="active site" description="Tele-phosphohistidine intermediate" evidence="3">
    <location>
        <position position="9"/>
    </location>
</feature>
<feature type="binding site" evidence="4">
    <location>
        <begin position="8"/>
        <end position="15"/>
    </location>
    <ligand>
        <name>substrate</name>
    </ligand>
</feature>
<dbReference type="SUPFAM" id="SSF53254">
    <property type="entry name" value="Phosphoglycerate mutase-like"/>
    <property type="match status" value="1"/>
</dbReference>
<reference evidence="5 6" key="1">
    <citation type="journal article" date="2016" name="Front. Microbiol.">
        <title>Genomic Resource of Rice Seed Associated Bacteria.</title>
        <authorList>
            <person name="Midha S."/>
            <person name="Bansal K."/>
            <person name="Sharma S."/>
            <person name="Kumar N."/>
            <person name="Patil P.P."/>
            <person name="Chaudhry V."/>
            <person name="Patil P.B."/>
        </authorList>
    </citation>
    <scope>NUCLEOTIDE SEQUENCE [LARGE SCALE GENOMIC DNA]</scope>
    <source>
        <strain evidence="5 6">NS220</strain>
    </source>
</reference>
<dbReference type="CDD" id="cd07067">
    <property type="entry name" value="HP_PGM_like"/>
    <property type="match status" value="1"/>
</dbReference>
<comment type="caution">
    <text evidence="5">The sequence shown here is derived from an EMBL/GenBank/DDBJ whole genome shotgun (WGS) entry which is preliminary data.</text>
</comment>
<dbReference type="Proteomes" id="UP000075025">
    <property type="component" value="Unassembled WGS sequence"/>
</dbReference>